<feature type="transmembrane region" description="Helical" evidence="2">
    <location>
        <begin position="117"/>
        <end position="135"/>
    </location>
</feature>
<keyword evidence="2" id="KW-0472">Membrane</keyword>
<feature type="transmembrane region" description="Helical" evidence="2">
    <location>
        <begin position="141"/>
        <end position="159"/>
    </location>
</feature>
<dbReference type="GO" id="GO:0006465">
    <property type="term" value="P:signal peptide processing"/>
    <property type="evidence" value="ECO:0007669"/>
    <property type="project" value="TreeGrafter"/>
</dbReference>
<dbReference type="GO" id="GO:0004190">
    <property type="term" value="F:aspartic-type endopeptidase activity"/>
    <property type="evidence" value="ECO:0007669"/>
    <property type="project" value="InterPro"/>
</dbReference>
<keyword evidence="2" id="KW-0812">Transmembrane</keyword>
<feature type="domain" description="Prepilin type IV endopeptidase peptidase" evidence="3">
    <location>
        <begin position="102"/>
        <end position="205"/>
    </location>
</feature>
<evidence type="ECO:0000313" key="5">
    <source>
        <dbReference type="Proteomes" id="UP000250028"/>
    </source>
</evidence>
<dbReference type="PANTHER" id="PTHR30487:SF0">
    <property type="entry name" value="PREPILIN LEADER PEPTIDASE_N-METHYLTRANSFERASE-RELATED"/>
    <property type="match status" value="1"/>
</dbReference>
<sequence length="237" mass="24637">MRLTPVDDANARVPESRTVIGMGTIDFTIAAAAVGALVGVLSVRSLRTLRYRRDNEVALPRPDTAWVLPAAVLAAVILTIRLAPNHPSTLILLAPLTVAGPWLAAVDLDVHRLPDRVIGPVAASSLVALLLVSTVRTSSSMLALGTAGLVLAGGGYFALHLIGRGALGFGDVKLAAIVGLTLGALGLGTLWWSLLLSSVLCLIWFVVAKRRKPSSTRVAFGPWMLLGSLVAAAAFGT</sequence>
<organism evidence="4 5">
    <name type="scientific">Branchiibius hedensis</name>
    <dbReference type="NCBI Taxonomy" id="672460"/>
    <lineage>
        <taxon>Bacteria</taxon>
        <taxon>Bacillati</taxon>
        <taxon>Actinomycetota</taxon>
        <taxon>Actinomycetes</taxon>
        <taxon>Micrococcales</taxon>
        <taxon>Dermacoccaceae</taxon>
        <taxon>Branchiibius</taxon>
    </lineage>
</organism>
<feature type="transmembrane region" description="Helical" evidence="2">
    <location>
        <begin position="20"/>
        <end position="43"/>
    </location>
</feature>
<dbReference type="GO" id="GO:0005886">
    <property type="term" value="C:plasma membrane"/>
    <property type="evidence" value="ECO:0007669"/>
    <property type="project" value="TreeGrafter"/>
</dbReference>
<name>A0A2Y9BN61_9MICO</name>
<proteinExistence type="inferred from homology"/>
<feature type="transmembrane region" description="Helical" evidence="2">
    <location>
        <begin position="89"/>
        <end position="110"/>
    </location>
</feature>
<dbReference type="EMBL" id="UESZ01000002">
    <property type="protein sequence ID" value="SSA58964.1"/>
    <property type="molecule type" value="Genomic_DNA"/>
</dbReference>
<comment type="similarity">
    <text evidence="1">Belongs to the peptidase A24 family.</text>
</comment>
<protein>
    <submittedName>
        <fullName evidence="4">Leader peptidase (Prepilin peptidase) / N-methyltransferase</fullName>
    </submittedName>
</protein>
<feature type="transmembrane region" description="Helical" evidence="2">
    <location>
        <begin position="219"/>
        <end position="236"/>
    </location>
</feature>
<evidence type="ECO:0000259" key="3">
    <source>
        <dbReference type="Pfam" id="PF01478"/>
    </source>
</evidence>
<dbReference type="AlphaFoldDB" id="A0A2Y9BN61"/>
<evidence type="ECO:0000313" key="4">
    <source>
        <dbReference type="EMBL" id="SSA58964.1"/>
    </source>
</evidence>
<dbReference type="Gene3D" id="1.20.120.1220">
    <property type="match status" value="1"/>
</dbReference>
<dbReference type="GO" id="GO:0008168">
    <property type="term" value="F:methyltransferase activity"/>
    <property type="evidence" value="ECO:0007669"/>
    <property type="project" value="UniProtKB-KW"/>
</dbReference>
<dbReference type="PANTHER" id="PTHR30487">
    <property type="entry name" value="TYPE 4 PREPILIN-LIKE PROTEINS LEADER PEPTIDE-PROCESSING ENZYME"/>
    <property type="match status" value="1"/>
</dbReference>
<keyword evidence="4" id="KW-0489">Methyltransferase</keyword>
<feature type="transmembrane region" description="Helical" evidence="2">
    <location>
        <begin position="190"/>
        <end position="207"/>
    </location>
</feature>
<accession>A0A2Y9BN61</accession>
<keyword evidence="4" id="KW-0808">Transferase</keyword>
<keyword evidence="5" id="KW-1185">Reference proteome</keyword>
<dbReference type="Pfam" id="PF01478">
    <property type="entry name" value="Peptidase_A24"/>
    <property type="match status" value="1"/>
</dbReference>
<dbReference type="Proteomes" id="UP000250028">
    <property type="component" value="Unassembled WGS sequence"/>
</dbReference>
<evidence type="ECO:0000256" key="2">
    <source>
        <dbReference type="SAM" id="Phobius"/>
    </source>
</evidence>
<reference evidence="5" key="1">
    <citation type="submission" date="2016-10" db="EMBL/GenBank/DDBJ databases">
        <authorList>
            <person name="Varghese N."/>
            <person name="Submissions S."/>
        </authorList>
    </citation>
    <scope>NUCLEOTIDE SEQUENCE [LARGE SCALE GENOMIC DNA]</scope>
    <source>
        <strain evidence="5">DSM 22951</strain>
    </source>
</reference>
<dbReference type="GO" id="GO:0032259">
    <property type="term" value="P:methylation"/>
    <property type="evidence" value="ECO:0007669"/>
    <property type="project" value="UniProtKB-KW"/>
</dbReference>
<keyword evidence="2" id="KW-1133">Transmembrane helix</keyword>
<dbReference type="InterPro" id="IPR050882">
    <property type="entry name" value="Prepilin_peptidase/N-MTase"/>
</dbReference>
<evidence type="ECO:0000256" key="1">
    <source>
        <dbReference type="ARBA" id="ARBA00005801"/>
    </source>
</evidence>
<dbReference type="InterPro" id="IPR000045">
    <property type="entry name" value="Prepilin_IV_endopep_pep"/>
</dbReference>
<gene>
    <name evidence="4" type="ORF">SAMN04489750_3768</name>
</gene>